<dbReference type="OrthoDB" id="1739831at2"/>
<dbReference type="InterPro" id="IPR022258">
    <property type="entry name" value="Flagellar_operon_YvyF"/>
</dbReference>
<dbReference type="AlphaFoldDB" id="A0A3R9PG24"/>
<evidence type="ECO:0008006" key="4">
    <source>
        <dbReference type="Google" id="ProtNLM"/>
    </source>
</evidence>
<dbReference type="Proteomes" id="UP000275076">
    <property type="component" value="Unassembled WGS sequence"/>
</dbReference>
<comment type="caution">
    <text evidence="2">The sequence shown here is derived from an EMBL/GenBank/DDBJ whole genome shotgun (WGS) entry which is preliminary data.</text>
</comment>
<gene>
    <name evidence="2" type="ORF">D7Z54_28435</name>
</gene>
<organism evidence="2 3">
    <name type="scientific">Salibacterium salarium</name>
    <dbReference type="NCBI Taxonomy" id="284579"/>
    <lineage>
        <taxon>Bacteria</taxon>
        <taxon>Bacillati</taxon>
        <taxon>Bacillota</taxon>
        <taxon>Bacilli</taxon>
        <taxon>Bacillales</taxon>
        <taxon>Bacillaceae</taxon>
    </lineage>
</organism>
<dbReference type="NCBIfam" id="TIGR03826">
    <property type="entry name" value="YvyF"/>
    <property type="match status" value="1"/>
</dbReference>
<dbReference type="RefSeq" id="WP_125561532.1">
    <property type="nucleotide sequence ID" value="NZ_RBVX01000046.1"/>
</dbReference>
<evidence type="ECO:0000256" key="1">
    <source>
        <dbReference type="SAM" id="MobiDB-lite"/>
    </source>
</evidence>
<sequence>MQNLENCPRCGELFVKSLRSVCNSCHKAVEEKFQKVYTFIKKRENRQATMSEVTESTGVSYEDITHFIKEGRIHLRQFPNLDYPCESCGKGIREGRICNSCKDNIEGGLQSEAREKERAERAKEEERSRNKTYHSMDNRLK</sequence>
<evidence type="ECO:0000313" key="3">
    <source>
        <dbReference type="Proteomes" id="UP000275076"/>
    </source>
</evidence>
<name>A0A3R9PG24_9BACI</name>
<feature type="region of interest" description="Disordered" evidence="1">
    <location>
        <begin position="109"/>
        <end position="141"/>
    </location>
</feature>
<feature type="compositionally biased region" description="Basic and acidic residues" evidence="1">
    <location>
        <begin position="112"/>
        <end position="141"/>
    </location>
</feature>
<reference evidence="2 3" key="1">
    <citation type="submission" date="2018-10" db="EMBL/GenBank/DDBJ databases">
        <title>Draft genome sequence of Bacillus salarius IM0101, isolated from a hypersaline soil in Inner Mongolia, China.</title>
        <authorList>
            <person name="Yamprayoonswat W."/>
            <person name="Boonvisut S."/>
            <person name="Jumpathong W."/>
            <person name="Sittihan S."/>
            <person name="Ruangsuj P."/>
            <person name="Wanthongcharoen S."/>
            <person name="Thongpramul N."/>
            <person name="Pimmason S."/>
            <person name="Yu B."/>
            <person name="Yasawong M."/>
        </authorList>
    </citation>
    <scope>NUCLEOTIDE SEQUENCE [LARGE SCALE GENOMIC DNA]</scope>
    <source>
        <strain evidence="2 3">IM0101</strain>
    </source>
</reference>
<proteinExistence type="predicted"/>
<keyword evidence="3" id="KW-1185">Reference proteome</keyword>
<protein>
    <recommendedName>
        <fullName evidence="4">Flagellar operon protein TIGR03826</fullName>
    </recommendedName>
</protein>
<evidence type="ECO:0000313" key="2">
    <source>
        <dbReference type="EMBL" id="RSL29952.1"/>
    </source>
</evidence>
<accession>A0A3R9PG24</accession>
<dbReference type="EMBL" id="RBVX01000046">
    <property type="protein sequence ID" value="RSL29952.1"/>
    <property type="molecule type" value="Genomic_DNA"/>
</dbReference>